<dbReference type="EMBL" id="GDIQ01022507">
    <property type="protein sequence ID" value="JAN72230.1"/>
    <property type="molecule type" value="Transcribed_RNA"/>
</dbReference>
<name>A0A0P6H9K9_9CRUS</name>
<accession>A0A0P6H9K9</accession>
<protein>
    <submittedName>
        <fullName evidence="1">Uncharacterized protein</fullName>
    </submittedName>
</protein>
<proteinExistence type="predicted"/>
<reference evidence="1" key="1">
    <citation type="submission" date="2015-10" db="EMBL/GenBank/DDBJ databases">
        <title>EvidentialGene: Evidence-directed Construction of Complete mRNA Transcriptomes without Genomes.</title>
        <authorList>
            <person name="Gilbert D.G."/>
        </authorList>
    </citation>
    <scope>NUCLEOTIDE SEQUENCE</scope>
</reference>
<evidence type="ECO:0000313" key="1">
    <source>
        <dbReference type="EMBL" id="JAN72230.1"/>
    </source>
</evidence>
<sequence length="61" mass="6768">MSYCVAPTRTAASSATLAVQQSFRPSVRRLCFLSFLTSEQSRTINVGCFLSSSFYRPKVLV</sequence>
<organism evidence="1">
    <name type="scientific">Daphnia magna</name>
    <dbReference type="NCBI Taxonomy" id="35525"/>
    <lineage>
        <taxon>Eukaryota</taxon>
        <taxon>Metazoa</taxon>
        <taxon>Ecdysozoa</taxon>
        <taxon>Arthropoda</taxon>
        <taxon>Crustacea</taxon>
        <taxon>Branchiopoda</taxon>
        <taxon>Diplostraca</taxon>
        <taxon>Cladocera</taxon>
        <taxon>Anomopoda</taxon>
        <taxon>Daphniidae</taxon>
        <taxon>Daphnia</taxon>
    </lineage>
</organism>
<dbReference type="AlphaFoldDB" id="A0A0P6H9K9"/>